<dbReference type="GeneID" id="31237660"/>
<dbReference type="GO" id="GO:0004519">
    <property type="term" value="F:endonuclease activity"/>
    <property type="evidence" value="ECO:0007669"/>
    <property type="project" value="UniProtKB-KW"/>
</dbReference>
<dbReference type="Gene3D" id="3.60.10.10">
    <property type="entry name" value="Endonuclease/exonuclease/phosphatase"/>
    <property type="match status" value="1"/>
</dbReference>
<gene>
    <name evidence="3" type="ORF">ACFPL4_35610</name>
</gene>
<evidence type="ECO:0000313" key="4">
    <source>
        <dbReference type="Proteomes" id="UP001595908"/>
    </source>
</evidence>
<evidence type="ECO:0000259" key="2">
    <source>
        <dbReference type="Pfam" id="PF03372"/>
    </source>
</evidence>
<reference evidence="4" key="1">
    <citation type="journal article" date="2019" name="Int. J. Syst. Evol. Microbiol.">
        <title>The Global Catalogue of Microorganisms (GCM) 10K type strain sequencing project: providing services to taxonomists for standard genome sequencing and annotation.</title>
        <authorList>
            <consortium name="The Broad Institute Genomics Platform"/>
            <consortium name="The Broad Institute Genome Sequencing Center for Infectious Disease"/>
            <person name="Wu L."/>
            <person name="Ma J."/>
        </authorList>
    </citation>
    <scope>NUCLEOTIDE SEQUENCE [LARGE SCALE GENOMIC DNA]</scope>
    <source>
        <strain evidence="4">ICMP 257</strain>
    </source>
</reference>
<keyword evidence="1" id="KW-0732">Signal</keyword>
<evidence type="ECO:0000256" key="1">
    <source>
        <dbReference type="SAM" id="SignalP"/>
    </source>
</evidence>
<dbReference type="InterPro" id="IPR036691">
    <property type="entry name" value="Endo/exonu/phosph_ase_sf"/>
</dbReference>
<keyword evidence="3" id="KW-0255">Endonuclease</keyword>
<comment type="caution">
    <text evidence="3">The sequence shown here is derived from an EMBL/GenBank/DDBJ whole genome shotgun (WGS) entry which is preliminary data.</text>
</comment>
<dbReference type="Pfam" id="PF03372">
    <property type="entry name" value="Exo_endo_phos"/>
    <property type="match status" value="1"/>
</dbReference>
<keyword evidence="3" id="KW-0378">Hydrolase</keyword>
<dbReference type="Proteomes" id="UP001595908">
    <property type="component" value="Unassembled WGS sequence"/>
</dbReference>
<evidence type="ECO:0000313" key="3">
    <source>
        <dbReference type="EMBL" id="MFC4983595.1"/>
    </source>
</evidence>
<feature type="chain" id="PRO_5045062885" evidence="1">
    <location>
        <begin position="28"/>
        <end position="321"/>
    </location>
</feature>
<organism evidence="3 4">
    <name type="scientific">Streptomyces atroolivaceus</name>
    <dbReference type="NCBI Taxonomy" id="66869"/>
    <lineage>
        <taxon>Bacteria</taxon>
        <taxon>Bacillati</taxon>
        <taxon>Actinomycetota</taxon>
        <taxon>Actinomycetes</taxon>
        <taxon>Kitasatosporales</taxon>
        <taxon>Streptomycetaceae</taxon>
        <taxon>Streptomyces</taxon>
    </lineage>
</organism>
<dbReference type="InterPro" id="IPR005135">
    <property type="entry name" value="Endo/exonuclease/phosphatase"/>
</dbReference>
<feature type="domain" description="Endonuclease/exonuclease/phosphatase" evidence="2">
    <location>
        <begin position="44"/>
        <end position="311"/>
    </location>
</feature>
<name>A0ABV9VNA5_STRAZ</name>
<sequence>MRQFRTALLGAACALFALASSASSAQAESGQAAASSAGTYNVWQWNVAGNTYHGGRSDTNMVSLASTSMVNRNADFAAFNELCRGQYDELINQLRGKNWPLDDSNFARFEASRPAGNPDVCAGDAFGNAIFSKRPLGAATRLPLTSDGTKEHRNMLCAPLADDSGVRFCGTHLTTVDAIKWDQIDDIRNYMEDRHKAGEKVLTAGDLNVQPHYPSMNSVYSAAVKSNGNQNNFGAYRELDDADASNCLGYGETTTDIATTGNPCGRGPKLDFILVRETALASGGSYSADTLTTSTDCTPVRTGTNGLCSDHRIVTGTVTLR</sequence>
<dbReference type="EMBL" id="JBHSJE010000020">
    <property type="protein sequence ID" value="MFC4983595.1"/>
    <property type="molecule type" value="Genomic_DNA"/>
</dbReference>
<keyword evidence="3" id="KW-0540">Nuclease</keyword>
<protein>
    <submittedName>
        <fullName evidence="3">Endonuclease/exonuclease/phosphatase family protein</fullName>
    </submittedName>
</protein>
<dbReference type="RefSeq" id="WP_106972872.1">
    <property type="nucleotide sequence ID" value="NZ_JBHSJE010000020.1"/>
</dbReference>
<accession>A0ABV9VNA5</accession>
<dbReference type="SUPFAM" id="SSF56219">
    <property type="entry name" value="DNase I-like"/>
    <property type="match status" value="1"/>
</dbReference>
<proteinExistence type="predicted"/>
<feature type="signal peptide" evidence="1">
    <location>
        <begin position="1"/>
        <end position="27"/>
    </location>
</feature>
<keyword evidence="4" id="KW-1185">Reference proteome</keyword>